<dbReference type="InParanoid" id="A0A1I1WDY9"/>
<name>A0A1I1WDY9_9BACT</name>
<organism evidence="1 2">
    <name type="scientific">Thermophagus xiamenensis</name>
    <dbReference type="NCBI Taxonomy" id="385682"/>
    <lineage>
        <taxon>Bacteria</taxon>
        <taxon>Pseudomonadati</taxon>
        <taxon>Bacteroidota</taxon>
        <taxon>Bacteroidia</taxon>
        <taxon>Marinilabiliales</taxon>
        <taxon>Marinilabiliaceae</taxon>
        <taxon>Thermophagus</taxon>
    </lineage>
</organism>
<sequence>MTFYDFLLTVKTYFIPIFKLEIITKPLFMN</sequence>
<protein>
    <submittedName>
        <fullName evidence="1">Uncharacterized protein</fullName>
    </submittedName>
</protein>
<dbReference type="EMBL" id="FONA01000004">
    <property type="protein sequence ID" value="SFD93357.1"/>
    <property type="molecule type" value="Genomic_DNA"/>
</dbReference>
<dbReference type="Proteomes" id="UP000181976">
    <property type="component" value="Unassembled WGS sequence"/>
</dbReference>
<evidence type="ECO:0000313" key="1">
    <source>
        <dbReference type="EMBL" id="SFD93357.1"/>
    </source>
</evidence>
<gene>
    <name evidence="1" type="ORF">SAMN05444380_10462</name>
</gene>
<dbReference type="AlphaFoldDB" id="A0A1I1WDY9"/>
<accession>A0A1I1WDY9</accession>
<dbReference type="STRING" id="385682.SAMN05444380_10462"/>
<reference evidence="1 2" key="1">
    <citation type="submission" date="2016-10" db="EMBL/GenBank/DDBJ databases">
        <authorList>
            <person name="de Groot N.N."/>
        </authorList>
    </citation>
    <scope>NUCLEOTIDE SEQUENCE [LARGE SCALE GENOMIC DNA]</scope>
    <source>
        <strain evidence="1 2">DSM 19012</strain>
    </source>
</reference>
<keyword evidence="2" id="KW-1185">Reference proteome</keyword>
<proteinExistence type="predicted"/>
<evidence type="ECO:0000313" key="2">
    <source>
        <dbReference type="Proteomes" id="UP000181976"/>
    </source>
</evidence>